<dbReference type="InterPro" id="IPR050463">
    <property type="entry name" value="Gfo/Idh/MocA_oxidrdct_glycsds"/>
</dbReference>
<keyword evidence="1" id="KW-0560">Oxidoreductase</keyword>
<dbReference type="Gene3D" id="3.30.360.10">
    <property type="entry name" value="Dihydrodipicolinate Reductase, domain 2"/>
    <property type="match status" value="1"/>
</dbReference>
<feature type="compositionally biased region" description="Polar residues" evidence="2">
    <location>
        <begin position="337"/>
        <end position="350"/>
    </location>
</feature>
<dbReference type="RefSeq" id="WP_171198813.1">
    <property type="nucleotide sequence ID" value="NZ_JABEND010000002.1"/>
</dbReference>
<dbReference type="Pfam" id="PF01408">
    <property type="entry name" value="GFO_IDH_MocA"/>
    <property type="match status" value="1"/>
</dbReference>
<dbReference type="Gene3D" id="3.40.50.720">
    <property type="entry name" value="NAD(P)-binding Rossmann-like Domain"/>
    <property type="match status" value="1"/>
</dbReference>
<gene>
    <name evidence="5" type="ORF">HKD39_05645</name>
</gene>
<name>A0A849A6W2_9ACTN</name>
<proteinExistence type="predicted"/>
<dbReference type="AlphaFoldDB" id="A0A849A6W2"/>
<dbReference type="SUPFAM" id="SSF51735">
    <property type="entry name" value="NAD(P)-binding Rossmann-fold domains"/>
    <property type="match status" value="1"/>
</dbReference>
<dbReference type="GO" id="GO:0000166">
    <property type="term" value="F:nucleotide binding"/>
    <property type="evidence" value="ECO:0007669"/>
    <property type="project" value="InterPro"/>
</dbReference>
<dbReference type="Proteomes" id="UP000562984">
    <property type="component" value="Unassembled WGS sequence"/>
</dbReference>
<dbReference type="InterPro" id="IPR055170">
    <property type="entry name" value="GFO_IDH_MocA-like_dom"/>
</dbReference>
<feature type="region of interest" description="Disordered" evidence="2">
    <location>
        <begin position="330"/>
        <end position="362"/>
    </location>
</feature>
<feature type="domain" description="Gfo/Idh/MocA-like oxidoreductase N-terminal" evidence="3">
    <location>
        <begin position="20"/>
        <end position="130"/>
    </location>
</feature>
<feature type="compositionally biased region" description="Low complexity" evidence="2">
    <location>
        <begin position="280"/>
        <end position="311"/>
    </location>
</feature>
<evidence type="ECO:0000259" key="4">
    <source>
        <dbReference type="Pfam" id="PF22725"/>
    </source>
</evidence>
<dbReference type="Pfam" id="PF22725">
    <property type="entry name" value="GFO_IDH_MocA_C3"/>
    <property type="match status" value="1"/>
</dbReference>
<dbReference type="PANTHER" id="PTHR43818">
    <property type="entry name" value="BCDNA.GH03377"/>
    <property type="match status" value="1"/>
</dbReference>
<dbReference type="PANTHER" id="PTHR43818:SF11">
    <property type="entry name" value="BCDNA.GH03377"/>
    <property type="match status" value="1"/>
</dbReference>
<evidence type="ECO:0000259" key="3">
    <source>
        <dbReference type="Pfam" id="PF01408"/>
    </source>
</evidence>
<dbReference type="InterPro" id="IPR000683">
    <property type="entry name" value="Gfo/Idh/MocA-like_OxRdtase_N"/>
</dbReference>
<evidence type="ECO:0000256" key="2">
    <source>
        <dbReference type="SAM" id="MobiDB-lite"/>
    </source>
</evidence>
<feature type="region of interest" description="Disordered" evidence="2">
    <location>
        <begin position="268"/>
        <end position="311"/>
    </location>
</feature>
<keyword evidence="6" id="KW-1185">Reference proteome</keyword>
<comment type="caution">
    <text evidence="5">The sequence shown here is derived from an EMBL/GenBank/DDBJ whole genome shotgun (WGS) entry which is preliminary data.</text>
</comment>
<dbReference type="EMBL" id="JABEND010000002">
    <property type="protein sequence ID" value="NNG35203.1"/>
    <property type="molecule type" value="Genomic_DNA"/>
</dbReference>
<organism evidence="5 6">
    <name type="scientific">Nakamurella aerolata</name>
    <dbReference type="NCBI Taxonomy" id="1656892"/>
    <lineage>
        <taxon>Bacteria</taxon>
        <taxon>Bacillati</taxon>
        <taxon>Actinomycetota</taxon>
        <taxon>Actinomycetes</taxon>
        <taxon>Nakamurellales</taxon>
        <taxon>Nakamurellaceae</taxon>
        <taxon>Nakamurella</taxon>
    </lineage>
</organism>
<dbReference type="InterPro" id="IPR036291">
    <property type="entry name" value="NAD(P)-bd_dom_sf"/>
</dbReference>
<dbReference type="GO" id="GO:0016491">
    <property type="term" value="F:oxidoreductase activity"/>
    <property type="evidence" value="ECO:0007669"/>
    <property type="project" value="UniProtKB-KW"/>
</dbReference>
<protein>
    <submittedName>
        <fullName evidence="5">Gfo/Idh/MocA family oxidoreductase</fullName>
    </submittedName>
</protein>
<dbReference type="SUPFAM" id="SSF55347">
    <property type="entry name" value="Glyceraldehyde-3-phosphate dehydrogenase-like, C-terminal domain"/>
    <property type="match status" value="1"/>
</dbReference>
<evidence type="ECO:0000313" key="5">
    <source>
        <dbReference type="EMBL" id="NNG35203.1"/>
    </source>
</evidence>
<reference evidence="5 6" key="1">
    <citation type="submission" date="2020-05" db="EMBL/GenBank/DDBJ databases">
        <title>Nakamurella sp. DB0629 isolated from air conditioner.</title>
        <authorList>
            <person name="Kim D.H."/>
            <person name="Kim D.-U."/>
        </authorList>
    </citation>
    <scope>NUCLEOTIDE SEQUENCE [LARGE SCALE GENOMIC DNA]</scope>
    <source>
        <strain evidence="5 6">DB0629</strain>
    </source>
</reference>
<evidence type="ECO:0000256" key="1">
    <source>
        <dbReference type="ARBA" id="ARBA00023002"/>
    </source>
</evidence>
<feature type="domain" description="GFO/IDH/MocA-like oxidoreductase" evidence="4">
    <location>
        <begin position="138"/>
        <end position="272"/>
    </location>
</feature>
<sequence length="424" mass="43492">MTDPCVPTTPLTAAVLSAGGWSQTAHLPALLSDPGCQVVAVSSPDPVARQRIGQLPGMPPPVADWRAALAREPDVVVVSSPPAAHLDMATAALRRGADVLVEKPFAPNAAQAAALRDTAAAAGRRLLVGFGWPATPLFAAAGELLASGRLGRIEQLVCHLAVGIGELLSTGPATYTDPEISAGGTLAVSMSHQLGMIDWLLGGIDAETVAAQTFPPPEPAPGAAVRPWIDRHAALTLTRADGGQLVLTSSATLPDRPAPHWRLDIAGSSGQLSLDSGPLTGPSPATASRAATPADAGTPGPADSGTADTAATTDGWLGELRSAVRPVGSVRPVRPQASPQVQPHAQNAVQRHQRPDVRDEPPPVVHQQWLPSAYDPTVPTLALLRAARGAPVPDYLDADRAVTVCALTDAAYRSAATGGRPVRP</sequence>
<accession>A0A849A6W2</accession>
<evidence type="ECO:0000313" key="6">
    <source>
        <dbReference type="Proteomes" id="UP000562984"/>
    </source>
</evidence>